<evidence type="ECO:0000256" key="1">
    <source>
        <dbReference type="SAM" id="MobiDB-lite"/>
    </source>
</evidence>
<dbReference type="AlphaFoldDB" id="W2TX74"/>
<evidence type="ECO:0000313" key="2">
    <source>
        <dbReference type="EMBL" id="ETN86428.1"/>
    </source>
</evidence>
<keyword evidence="3" id="KW-1185">Reference proteome</keyword>
<dbReference type="EMBL" id="KI657556">
    <property type="protein sequence ID" value="ETN86428.1"/>
    <property type="molecule type" value="Genomic_DNA"/>
</dbReference>
<reference evidence="3" key="1">
    <citation type="journal article" date="2014" name="Nat. Genet.">
        <title>Genome of the human hookworm Necator americanus.</title>
        <authorList>
            <person name="Tang Y.T."/>
            <person name="Gao X."/>
            <person name="Rosa B.A."/>
            <person name="Abubucker S."/>
            <person name="Hallsworth-Pepin K."/>
            <person name="Martin J."/>
            <person name="Tyagi R."/>
            <person name="Heizer E."/>
            <person name="Zhang X."/>
            <person name="Bhonagiri-Palsikar V."/>
            <person name="Minx P."/>
            <person name="Warren W.C."/>
            <person name="Wang Q."/>
            <person name="Zhan B."/>
            <person name="Hotez P.J."/>
            <person name="Sternberg P.W."/>
            <person name="Dougall A."/>
            <person name="Gaze S.T."/>
            <person name="Mulvenna J."/>
            <person name="Sotillo J."/>
            <person name="Ranganathan S."/>
            <person name="Rabelo E.M."/>
            <person name="Wilson R.K."/>
            <person name="Felgner P.L."/>
            <person name="Bethony J."/>
            <person name="Hawdon J.M."/>
            <person name="Gasser R.B."/>
            <person name="Loukas A."/>
            <person name="Mitreva M."/>
        </authorList>
    </citation>
    <scope>NUCLEOTIDE SEQUENCE [LARGE SCALE GENOMIC DNA]</scope>
</reference>
<accession>W2TX74</accession>
<name>W2TX74_NECAM</name>
<dbReference type="KEGG" id="nai:NECAME_16330"/>
<feature type="region of interest" description="Disordered" evidence="1">
    <location>
        <begin position="1"/>
        <end position="29"/>
    </location>
</feature>
<gene>
    <name evidence="2" type="ORF">NECAME_16330</name>
</gene>
<proteinExistence type="predicted"/>
<sequence>MRTYTGAWPMHGSSVRRGRGLPPSPRHYGKYSKQAAKAACFINYSLHRADCSELVRRSDLRETADIVVQRRVVAGLVERAAGKDRIERRRTVEDVVDAAVDRPVLDARIGDHQVELAIGTHFVCNWRRRRDRKRLRIRARKHPSQCGVPSVIGPIQRRIALPAREAAAERLRDRVVVARSVDRARRQTQREVLHICPVSQEREGPDLRRERLAEGAFEAVRIEVAEVLIREYLVQCLALRVGHDLRRLGGFTDYVIDADLVPVKADVRCTCRRNLEAEVEIARTLRLQVRVTRRDRGDRTAG</sequence>
<organism evidence="2 3">
    <name type="scientific">Necator americanus</name>
    <name type="common">Human hookworm</name>
    <dbReference type="NCBI Taxonomy" id="51031"/>
    <lineage>
        <taxon>Eukaryota</taxon>
        <taxon>Metazoa</taxon>
        <taxon>Ecdysozoa</taxon>
        <taxon>Nematoda</taxon>
        <taxon>Chromadorea</taxon>
        <taxon>Rhabditida</taxon>
        <taxon>Rhabditina</taxon>
        <taxon>Rhabditomorpha</taxon>
        <taxon>Strongyloidea</taxon>
        <taxon>Ancylostomatidae</taxon>
        <taxon>Bunostominae</taxon>
        <taxon>Necator</taxon>
    </lineage>
</organism>
<dbReference type="Proteomes" id="UP000053676">
    <property type="component" value="Unassembled WGS sequence"/>
</dbReference>
<evidence type="ECO:0000313" key="3">
    <source>
        <dbReference type="Proteomes" id="UP000053676"/>
    </source>
</evidence>
<protein>
    <submittedName>
        <fullName evidence="2">Uncharacterized protein</fullName>
    </submittedName>
</protein>